<dbReference type="PIRSF" id="PIRSF037208">
    <property type="entry name" value="ATE_pro_prd"/>
    <property type="match status" value="1"/>
</dbReference>
<dbReference type="InterPro" id="IPR016181">
    <property type="entry name" value="Acyl_CoA_acyltransferase"/>
</dbReference>
<comment type="function">
    <text evidence="4">Functions in the N-end rule pathway of protein degradation where it conjugates Leu from its aminoacyl-tRNA to the N-termini of proteins containing an N-terminal aspartate or glutamate.</text>
</comment>
<evidence type="ECO:0000313" key="7">
    <source>
        <dbReference type="EMBL" id="TCO78258.1"/>
    </source>
</evidence>
<gene>
    <name evidence="4" type="primary">bpt</name>
    <name evidence="7" type="ORF">EV688_10171</name>
</gene>
<dbReference type="GO" id="GO:0004057">
    <property type="term" value="F:arginyl-tRNA--protein transferase activity"/>
    <property type="evidence" value="ECO:0007669"/>
    <property type="project" value="InterPro"/>
</dbReference>
<keyword evidence="1 4" id="KW-0963">Cytoplasm</keyword>
<evidence type="ECO:0000256" key="4">
    <source>
        <dbReference type="HAMAP-Rule" id="MF_00689"/>
    </source>
</evidence>
<keyword evidence="2 4" id="KW-0808">Transferase</keyword>
<dbReference type="InterPro" id="IPR017138">
    <property type="entry name" value="Asp_Glu_LeuTrfase"/>
</dbReference>
<dbReference type="NCBIfam" id="NF002346">
    <property type="entry name" value="PRK01305.2-3"/>
    <property type="match status" value="1"/>
</dbReference>
<dbReference type="GO" id="GO:0071596">
    <property type="term" value="P:ubiquitin-dependent protein catabolic process via the N-end rule pathway"/>
    <property type="evidence" value="ECO:0007669"/>
    <property type="project" value="InterPro"/>
</dbReference>
<reference evidence="7 8" key="1">
    <citation type="submission" date="2019-03" db="EMBL/GenBank/DDBJ databases">
        <title>Genomic Encyclopedia of Type Strains, Phase IV (KMG-IV): sequencing the most valuable type-strain genomes for metagenomic binning, comparative biology and taxonomic classification.</title>
        <authorList>
            <person name="Goeker M."/>
        </authorList>
    </citation>
    <scope>NUCLEOTIDE SEQUENCE [LARGE SCALE GENOMIC DNA]</scope>
    <source>
        <strain evidence="7 8">DSM 23344</strain>
    </source>
</reference>
<dbReference type="GO" id="GO:0008914">
    <property type="term" value="F:leucyl-tRNA--protein transferase activity"/>
    <property type="evidence" value="ECO:0007669"/>
    <property type="project" value="UniProtKB-UniRule"/>
</dbReference>
<dbReference type="Pfam" id="PF04377">
    <property type="entry name" value="ATE_C"/>
    <property type="match status" value="1"/>
</dbReference>
<comment type="catalytic activity">
    <reaction evidence="4">
        <text>N-terminal L-aspartyl-[protein] + L-leucyl-tRNA(Leu) = N-terminal L-leucyl-L-aspartyl-[protein] + tRNA(Leu) + H(+)</text>
        <dbReference type="Rhea" id="RHEA:50420"/>
        <dbReference type="Rhea" id="RHEA-COMP:9613"/>
        <dbReference type="Rhea" id="RHEA-COMP:9622"/>
        <dbReference type="Rhea" id="RHEA-COMP:12669"/>
        <dbReference type="Rhea" id="RHEA-COMP:12674"/>
        <dbReference type="ChEBI" id="CHEBI:15378"/>
        <dbReference type="ChEBI" id="CHEBI:64720"/>
        <dbReference type="ChEBI" id="CHEBI:78442"/>
        <dbReference type="ChEBI" id="CHEBI:78494"/>
        <dbReference type="ChEBI" id="CHEBI:133042"/>
        <dbReference type="EC" id="2.3.2.29"/>
    </reaction>
</comment>
<evidence type="ECO:0000256" key="2">
    <source>
        <dbReference type="ARBA" id="ARBA00022679"/>
    </source>
</evidence>
<organism evidence="7 8">
    <name type="scientific">Chromatocurvus halotolerans</name>
    <dbReference type="NCBI Taxonomy" id="1132028"/>
    <lineage>
        <taxon>Bacteria</taxon>
        <taxon>Pseudomonadati</taxon>
        <taxon>Pseudomonadota</taxon>
        <taxon>Gammaproteobacteria</taxon>
        <taxon>Cellvibrionales</taxon>
        <taxon>Halieaceae</taxon>
        <taxon>Chromatocurvus</taxon>
    </lineage>
</organism>
<dbReference type="GO" id="GO:0005737">
    <property type="term" value="C:cytoplasm"/>
    <property type="evidence" value="ECO:0007669"/>
    <property type="project" value="UniProtKB-SubCell"/>
</dbReference>
<feature type="domain" description="N-end rule aminoacyl transferase C-terminal" evidence="6">
    <location>
        <begin position="107"/>
        <end position="227"/>
    </location>
</feature>
<feature type="domain" description="N-end aminoacyl transferase N-terminal" evidence="5">
    <location>
        <begin position="16"/>
        <end position="86"/>
    </location>
</feature>
<accession>A0A4R2L6H2</accession>
<evidence type="ECO:0000259" key="6">
    <source>
        <dbReference type="Pfam" id="PF04377"/>
    </source>
</evidence>
<dbReference type="EMBL" id="SLWX01000001">
    <property type="protein sequence ID" value="TCO78258.1"/>
    <property type="molecule type" value="Genomic_DNA"/>
</dbReference>
<dbReference type="InterPro" id="IPR007472">
    <property type="entry name" value="N-end_Aminoacyl_Trfase_C"/>
</dbReference>
<name>A0A4R2L6H2_9GAMM</name>
<sequence length="244" mass="28694">MTSSLRDLKVYTTYPHRCSYLEEEEATTLFIDPRQPIDQALYTRLSLLGFRRSGAHVYRPHCRQCSACVPARIPVNTFQPNRTQRRTWRRNTDLTVARTDSIADDDAYRLYHRYIVQRHADGDMYPPDRDQYQSFLSNAWDCTRYYRFHSDGRLVAIAVVDVMLDGLSAIYTFFDPDEQARSLGRYAILWQIETARSVGLPYLYLGYWIRNCGKMAYKSDYRPLELLLENRWQRADDDVLASDA</sequence>
<comment type="caution">
    <text evidence="7">The sequence shown here is derived from an EMBL/GenBank/DDBJ whole genome shotgun (WGS) entry which is preliminary data.</text>
</comment>
<dbReference type="PANTHER" id="PTHR21367:SF1">
    <property type="entry name" value="ARGINYL-TRNA--PROTEIN TRANSFERASE 1"/>
    <property type="match status" value="1"/>
</dbReference>
<protein>
    <recommendedName>
        <fullName evidence="4">Aspartate/glutamate leucyltransferase</fullName>
        <ecNumber evidence="4">2.3.2.29</ecNumber>
    </recommendedName>
</protein>
<comment type="similarity">
    <text evidence="4">Belongs to the R-transferase family. Bpt subfamily.</text>
</comment>
<dbReference type="Proteomes" id="UP000294980">
    <property type="component" value="Unassembled WGS sequence"/>
</dbReference>
<evidence type="ECO:0000256" key="1">
    <source>
        <dbReference type="ARBA" id="ARBA00022490"/>
    </source>
</evidence>
<dbReference type="Gene3D" id="3.40.630.30">
    <property type="match status" value="1"/>
</dbReference>
<dbReference type="EC" id="2.3.2.29" evidence="4"/>
<dbReference type="NCBIfam" id="NF002342">
    <property type="entry name" value="PRK01305.1-3"/>
    <property type="match status" value="1"/>
</dbReference>
<evidence type="ECO:0000256" key="3">
    <source>
        <dbReference type="ARBA" id="ARBA00023315"/>
    </source>
</evidence>
<comment type="subcellular location">
    <subcellularLocation>
        <location evidence="4">Cytoplasm</location>
    </subcellularLocation>
</comment>
<comment type="catalytic activity">
    <reaction evidence="4">
        <text>N-terminal L-glutamyl-[protein] + L-leucyl-tRNA(Leu) = N-terminal L-leucyl-L-glutamyl-[protein] + tRNA(Leu) + H(+)</text>
        <dbReference type="Rhea" id="RHEA:50412"/>
        <dbReference type="Rhea" id="RHEA-COMP:9613"/>
        <dbReference type="Rhea" id="RHEA-COMP:9622"/>
        <dbReference type="Rhea" id="RHEA-COMP:12664"/>
        <dbReference type="Rhea" id="RHEA-COMP:12668"/>
        <dbReference type="ChEBI" id="CHEBI:15378"/>
        <dbReference type="ChEBI" id="CHEBI:64721"/>
        <dbReference type="ChEBI" id="CHEBI:78442"/>
        <dbReference type="ChEBI" id="CHEBI:78494"/>
        <dbReference type="ChEBI" id="CHEBI:133041"/>
        <dbReference type="EC" id="2.3.2.29"/>
    </reaction>
</comment>
<evidence type="ECO:0000259" key="5">
    <source>
        <dbReference type="Pfam" id="PF04376"/>
    </source>
</evidence>
<dbReference type="HAMAP" id="MF_00689">
    <property type="entry name" value="Bpt"/>
    <property type="match status" value="1"/>
</dbReference>
<dbReference type="PANTHER" id="PTHR21367">
    <property type="entry name" value="ARGININE-TRNA-PROTEIN TRANSFERASE 1"/>
    <property type="match status" value="1"/>
</dbReference>
<dbReference type="InterPro" id="IPR030700">
    <property type="entry name" value="N-end_Aminoacyl_Trfase"/>
</dbReference>
<dbReference type="AlphaFoldDB" id="A0A4R2L6H2"/>
<dbReference type="NCBIfam" id="NF002341">
    <property type="entry name" value="PRK01305.1-1"/>
    <property type="match status" value="1"/>
</dbReference>
<dbReference type="OrthoDB" id="9782022at2"/>
<evidence type="ECO:0000313" key="8">
    <source>
        <dbReference type="Proteomes" id="UP000294980"/>
    </source>
</evidence>
<dbReference type="Pfam" id="PF04376">
    <property type="entry name" value="ATE_N"/>
    <property type="match status" value="1"/>
</dbReference>
<dbReference type="InterPro" id="IPR007471">
    <property type="entry name" value="N-end_Aminoacyl_Trfase_N"/>
</dbReference>
<keyword evidence="3 4" id="KW-0012">Acyltransferase</keyword>
<keyword evidence="8" id="KW-1185">Reference proteome</keyword>
<proteinExistence type="inferred from homology"/>
<dbReference type="RefSeq" id="WP_117316264.1">
    <property type="nucleotide sequence ID" value="NZ_QQSW01000006.1"/>
</dbReference>
<dbReference type="SUPFAM" id="SSF55729">
    <property type="entry name" value="Acyl-CoA N-acyltransferases (Nat)"/>
    <property type="match status" value="1"/>
</dbReference>